<dbReference type="PROSITE" id="PS51473">
    <property type="entry name" value="GNK2"/>
    <property type="match status" value="2"/>
</dbReference>
<protein>
    <submittedName>
        <fullName evidence="7">Receptor-like protein kinase-related family protein</fullName>
    </submittedName>
</protein>
<evidence type="ECO:0007829" key="9">
    <source>
        <dbReference type="PeptideAtlas" id="A0A1P8ARW0"/>
    </source>
</evidence>
<dbReference type="OrthoDB" id="688481at2759"/>
<keyword evidence="4" id="KW-0472">Membrane</keyword>
<sequence length="337" mass="37680">MRKKYTSFTYSSSELVLPYPYLDTILKKSTKKSSFHSTINSLSPLFRRTIQNKMARIILTAPLFYFFFSLLSHQTMSQPQHMHTFCSVDSFTQTSSYETNRNILLTTLSLTSSLVHYLNATIGLSPDTVYGMFLCRGDINTTSCSDCVQTAAIEIATNCTLNKRAFIYYDECMVRYSNVSFFSEFESKPVIVRYSLRSAPNSNRFNQTLSNKLDQLIPNVSPSTLIPYFVEDQERVTQLEGSYDLVSMIQCSPDLDPSNCTICLRFAYATVSTCCGVPSSALIFTPKCILRYRTFVLPSPAPSPSSLPPISPTSSPPLSLPPQLPPPLSQPPPPLST</sequence>
<evidence type="ECO:0000256" key="1">
    <source>
        <dbReference type="ARBA" id="ARBA00022729"/>
    </source>
</evidence>
<dbReference type="ExpressionAtlas" id="A0A1P8ARW0">
    <property type="expression patterns" value="baseline and differential"/>
</dbReference>
<dbReference type="TAIR" id="AT1G63570"/>
<evidence type="ECO:0000313" key="7">
    <source>
        <dbReference type="EMBL" id="ANM59398.1"/>
    </source>
</evidence>
<keyword evidence="2" id="KW-0677">Repeat</keyword>
<dbReference type="Araport" id="AT1G63570"/>
<dbReference type="AlphaFoldDB" id="A0A1P8ARW0"/>
<dbReference type="FunFam" id="3.30.430.20:FF:000003">
    <property type="entry name" value="Cysteine-rich RLK (RECEPTOR-like protein kinase) 10"/>
    <property type="match status" value="1"/>
</dbReference>
<evidence type="ECO:0000259" key="5">
    <source>
        <dbReference type="PROSITE" id="PS51473"/>
    </source>
</evidence>
<evidence type="ECO:0000313" key="8">
    <source>
        <dbReference type="Proteomes" id="UP000006548"/>
    </source>
</evidence>
<dbReference type="Gene3D" id="3.30.430.20">
    <property type="entry name" value="Gnk2 domain, C-X8-C-X2-C motif"/>
    <property type="match status" value="2"/>
</dbReference>
<keyword evidence="9" id="KW-1267">Proteomics identification</keyword>
<keyword evidence="1" id="KW-0732">Signal</keyword>
<gene>
    <name evidence="6 7" type="ordered locus">At1g63570</name>
    <name evidence="7" type="ORF">F2K11.7</name>
    <name evidence="7" type="ORF">F2K11_7</name>
</gene>
<dbReference type="InterPro" id="IPR038408">
    <property type="entry name" value="GNK2_sf"/>
</dbReference>
<reference evidence="7 8" key="1">
    <citation type="journal article" date="2000" name="Nature">
        <title>Sequence and analysis of chromosome 1 of the plant Arabidopsis thaliana.</title>
        <authorList>
            <person name="Theologis A."/>
            <person name="Ecker J.R."/>
            <person name="Palm C.J."/>
            <person name="Federspiel N.A."/>
            <person name="Kaul S."/>
            <person name="White O."/>
            <person name="Alonso J."/>
            <person name="Altafi H."/>
            <person name="Araujo R."/>
            <person name="Bowman C.L."/>
            <person name="Brooks S.Y."/>
            <person name="Buehler E."/>
            <person name="Chan A."/>
            <person name="Chao Q."/>
            <person name="Chen H."/>
            <person name="Cheuk R.F."/>
            <person name="Chin C.W."/>
            <person name="Chung M.K."/>
            <person name="Conn L."/>
            <person name="Conway A.B."/>
            <person name="Conway A.R."/>
            <person name="Creasy T.H."/>
            <person name="Dewar K."/>
            <person name="Dunn P."/>
            <person name="Etgu P."/>
            <person name="Feldblyum T.V."/>
            <person name="Feng J."/>
            <person name="Fong B."/>
            <person name="Fujii C.Y."/>
            <person name="Gill J.E."/>
            <person name="Goldsmith A.D."/>
            <person name="Haas B."/>
            <person name="Hansen N.F."/>
            <person name="Hughes B."/>
            <person name="Huizar L."/>
            <person name="Hunter J.L."/>
            <person name="Jenkins J."/>
            <person name="Johnson-Hopson C."/>
            <person name="Khan S."/>
            <person name="Khaykin E."/>
            <person name="Kim C.J."/>
            <person name="Koo H.L."/>
            <person name="Kremenetskaia I."/>
            <person name="Kurtz D.B."/>
            <person name="Kwan A."/>
            <person name="Lam B."/>
            <person name="Langin-Hooper S."/>
            <person name="Lee A."/>
            <person name="Lee J.M."/>
            <person name="Lenz C.A."/>
            <person name="Li J.H."/>
            <person name="Li Y."/>
            <person name="Lin X."/>
            <person name="Liu S.X."/>
            <person name="Liu Z.A."/>
            <person name="Luros J.S."/>
            <person name="Maiti R."/>
            <person name="Marziali A."/>
            <person name="Militscher J."/>
            <person name="Miranda M."/>
            <person name="Nguyen M."/>
            <person name="Nierman W.C."/>
            <person name="Osborne B.I."/>
            <person name="Pai G."/>
            <person name="Peterson J."/>
            <person name="Pham P.K."/>
            <person name="Rizzo M."/>
            <person name="Rooney T."/>
            <person name="Rowley D."/>
            <person name="Sakano H."/>
            <person name="Salzberg S.L."/>
            <person name="Schwartz J.R."/>
            <person name="Shinn P."/>
            <person name="Southwick A.M."/>
            <person name="Sun H."/>
            <person name="Tallon L.J."/>
            <person name="Tambunga G."/>
            <person name="Toriumi M.J."/>
            <person name="Town C.D."/>
            <person name="Utterback T."/>
            <person name="Van Aken S."/>
            <person name="Vaysberg M."/>
            <person name="Vysotskaia V.S."/>
            <person name="Walker M."/>
            <person name="Wu D."/>
            <person name="Yu G."/>
            <person name="Fraser C.M."/>
            <person name="Venter J.C."/>
            <person name="Davis R.W."/>
        </authorList>
    </citation>
    <scope>NUCLEOTIDE SEQUENCE [LARGE SCALE GENOMIC DNA]</scope>
    <source>
        <strain evidence="8">cv. Columbia</strain>
    </source>
</reference>
<evidence type="ECO:0000256" key="2">
    <source>
        <dbReference type="ARBA" id="ARBA00022737"/>
    </source>
</evidence>
<accession>A0A1P8ARW0</accession>
<dbReference type="Pfam" id="PF01657">
    <property type="entry name" value="Stress-antifung"/>
    <property type="match status" value="2"/>
</dbReference>
<name>A0A1P8ARW0_ARATH</name>
<dbReference type="SMR" id="A0A1P8ARW0"/>
<feature type="region of interest" description="Disordered" evidence="3">
    <location>
        <begin position="300"/>
        <end position="337"/>
    </location>
</feature>
<keyword evidence="8" id="KW-1185">Reference proteome</keyword>
<evidence type="ECO:0000256" key="4">
    <source>
        <dbReference type="SAM" id="Phobius"/>
    </source>
</evidence>
<feature type="domain" description="Gnk2-homologous" evidence="5">
    <location>
        <begin position="79"/>
        <end position="181"/>
    </location>
</feature>
<dbReference type="PANTHER" id="PTHR32099:SF41">
    <property type="entry name" value="CYSTEINE-RICH REPEAT SECRETORY PROTEIN 4-RELATED"/>
    <property type="match status" value="1"/>
</dbReference>
<feature type="transmembrane region" description="Helical" evidence="4">
    <location>
        <begin position="54"/>
        <end position="72"/>
    </location>
</feature>
<dbReference type="PANTHER" id="PTHR32099">
    <property type="entry name" value="CYSTEINE-RICH REPEAT SECRETORY PROTEIN"/>
    <property type="match status" value="1"/>
</dbReference>
<dbReference type="EMBL" id="CP002684">
    <property type="protein sequence ID" value="ANM59398.1"/>
    <property type="molecule type" value="Genomic_DNA"/>
</dbReference>
<feature type="domain" description="Gnk2-homologous" evidence="5">
    <location>
        <begin position="187"/>
        <end position="297"/>
    </location>
</feature>
<evidence type="ECO:0000313" key="6">
    <source>
        <dbReference type="Araport" id="AT1G63570"/>
    </source>
</evidence>
<dbReference type="GeneID" id="842662"/>
<dbReference type="CDD" id="cd23509">
    <property type="entry name" value="Gnk2-like"/>
    <property type="match status" value="2"/>
</dbReference>
<dbReference type="Proteomes" id="UP000006548">
    <property type="component" value="Chromosome 1"/>
</dbReference>
<proteinExistence type="evidence at protein level"/>
<dbReference type="GO" id="GO:0016301">
    <property type="term" value="F:kinase activity"/>
    <property type="evidence" value="ECO:0007669"/>
    <property type="project" value="UniProtKB-KW"/>
</dbReference>
<reference evidence="8" key="2">
    <citation type="journal article" date="2017" name="Plant J.">
        <title>Araport11: a complete reannotation of the Arabidopsis thaliana reference genome.</title>
        <authorList>
            <person name="Cheng C.Y."/>
            <person name="Krishnakumar V."/>
            <person name="Chan A.P."/>
            <person name="Thibaud-Nissen F."/>
            <person name="Schobel S."/>
            <person name="Town C.D."/>
        </authorList>
    </citation>
    <scope>GENOME REANNOTATION</scope>
    <source>
        <strain evidence="8">cv. Columbia</strain>
    </source>
</reference>
<evidence type="ECO:0000256" key="3">
    <source>
        <dbReference type="SAM" id="MobiDB-lite"/>
    </source>
</evidence>
<keyword evidence="4" id="KW-1133">Transmembrane helix</keyword>
<keyword evidence="4" id="KW-0812">Transmembrane</keyword>
<dbReference type="InterPro" id="IPR002902">
    <property type="entry name" value="GNK2"/>
</dbReference>
<organism evidence="7 8">
    <name type="scientific">Arabidopsis thaliana</name>
    <name type="common">Mouse-ear cress</name>
    <dbReference type="NCBI Taxonomy" id="3702"/>
    <lineage>
        <taxon>Eukaryota</taxon>
        <taxon>Viridiplantae</taxon>
        <taxon>Streptophyta</taxon>
        <taxon>Embryophyta</taxon>
        <taxon>Tracheophyta</taxon>
        <taxon>Spermatophyta</taxon>
        <taxon>Magnoliopsida</taxon>
        <taxon>eudicotyledons</taxon>
        <taxon>Gunneridae</taxon>
        <taxon>Pentapetalae</taxon>
        <taxon>rosids</taxon>
        <taxon>malvids</taxon>
        <taxon>Brassicales</taxon>
        <taxon>Brassicaceae</taxon>
        <taxon>Camelineae</taxon>
        <taxon>Arabidopsis</taxon>
    </lineage>
</organism>